<name>A0ABV8CUB8_9STRE</name>
<dbReference type="InterPro" id="IPR042070">
    <property type="entry name" value="PucR_C-HTH_sf"/>
</dbReference>
<reference evidence="3" key="1">
    <citation type="journal article" date="2019" name="Int. J. Syst. Evol. Microbiol.">
        <title>The Global Catalogue of Microorganisms (GCM) 10K type strain sequencing project: providing services to taxonomists for standard genome sequencing and annotation.</title>
        <authorList>
            <consortium name="The Broad Institute Genomics Platform"/>
            <consortium name="The Broad Institute Genome Sequencing Center for Infectious Disease"/>
            <person name="Wu L."/>
            <person name="Ma J."/>
        </authorList>
    </citation>
    <scope>NUCLEOTIDE SEQUENCE [LARGE SCALE GENOMIC DNA]</scope>
    <source>
        <strain evidence="3">CCUG 67170</strain>
    </source>
</reference>
<dbReference type="InterPro" id="IPR025736">
    <property type="entry name" value="PucR_C-HTH_dom"/>
</dbReference>
<organism evidence="2 3">
    <name type="scientific">Streptococcus caprae</name>
    <dbReference type="NCBI Taxonomy" id="1640501"/>
    <lineage>
        <taxon>Bacteria</taxon>
        <taxon>Bacillati</taxon>
        <taxon>Bacillota</taxon>
        <taxon>Bacilli</taxon>
        <taxon>Lactobacillales</taxon>
        <taxon>Streptococcaceae</taxon>
        <taxon>Streptococcus</taxon>
    </lineage>
</organism>
<evidence type="ECO:0000313" key="3">
    <source>
        <dbReference type="Proteomes" id="UP001595807"/>
    </source>
</evidence>
<dbReference type="Gene3D" id="1.10.10.2840">
    <property type="entry name" value="PucR C-terminal helix-turn-helix domain"/>
    <property type="match status" value="1"/>
</dbReference>
<feature type="domain" description="PucR C-terminal helix-turn-helix" evidence="1">
    <location>
        <begin position="239"/>
        <end position="286"/>
    </location>
</feature>
<dbReference type="InterPro" id="IPR009057">
    <property type="entry name" value="Homeodomain-like_sf"/>
</dbReference>
<evidence type="ECO:0000259" key="1">
    <source>
        <dbReference type="Pfam" id="PF13556"/>
    </source>
</evidence>
<keyword evidence="3" id="KW-1185">Reference proteome</keyword>
<dbReference type="PANTHER" id="PTHR33744">
    <property type="entry name" value="CARBOHYDRATE DIACID REGULATOR"/>
    <property type="match status" value="1"/>
</dbReference>
<dbReference type="RefSeq" id="WP_380425572.1">
    <property type="nucleotide sequence ID" value="NZ_JBHRZV010000027.1"/>
</dbReference>
<dbReference type="SUPFAM" id="SSF46689">
    <property type="entry name" value="Homeodomain-like"/>
    <property type="match status" value="1"/>
</dbReference>
<dbReference type="Proteomes" id="UP001595807">
    <property type="component" value="Unassembled WGS sequence"/>
</dbReference>
<protein>
    <submittedName>
        <fullName evidence="2">Helix-turn-helix domain-containing protein</fullName>
    </submittedName>
</protein>
<sequence length="291" mass="33769">MFEELQEVFPRGWVSGVGDSDESLAMPLADGRFFHVPEDGLQASEKALINHFSGLLAGKVTTVNPWQAYLTKERTHLPSEQARIQFVHVAVEWTNPLTADKRGLQEVLTPIYPQLESSFWLDSNRLAMVLRAELLQASVIELQGLIPIVEEDFDCRLTALVGQVWSDQTKDQWPDIFQREVAAFTRYHQQSSRSQLITFLDLLYWLSVHSALDFQYFVRVFYQFIHYFEMEDLILALWKERGVQTKAAQRLYLHRNTLQNKLDRFLERTGLDLKNLDDLSLCYLAIQSQTL</sequence>
<dbReference type="EMBL" id="JBHRZV010000027">
    <property type="protein sequence ID" value="MFC3927701.1"/>
    <property type="molecule type" value="Genomic_DNA"/>
</dbReference>
<dbReference type="Pfam" id="PF13556">
    <property type="entry name" value="HTH_30"/>
    <property type="match status" value="1"/>
</dbReference>
<comment type="caution">
    <text evidence="2">The sequence shown here is derived from an EMBL/GenBank/DDBJ whole genome shotgun (WGS) entry which is preliminary data.</text>
</comment>
<dbReference type="InterPro" id="IPR051448">
    <property type="entry name" value="CdaR-like_regulators"/>
</dbReference>
<gene>
    <name evidence="2" type="ORF">ACFORF_03570</name>
</gene>
<dbReference type="PANTHER" id="PTHR33744:SF15">
    <property type="entry name" value="CARBOHYDRATE DIACID REGULATOR"/>
    <property type="match status" value="1"/>
</dbReference>
<proteinExistence type="predicted"/>
<accession>A0ABV8CUB8</accession>
<evidence type="ECO:0000313" key="2">
    <source>
        <dbReference type="EMBL" id="MFC3927701.1"/>
    </source>
</evidence>